<feature type="region of interest" description="Disordered" evidence="1">
    <location>
        <begin position="26"/>
        <end position="63"/>
    </location>
</feature>
<keyword evidence="3" id="KW-1185">Reference proteome</keyword>
<feature type="compositionally biased region" description="Basic and acidic residues" evidence="1">
    <location>
        <begin position="36"/>
        <end position="63"/>
    </location>
</feature>
<dbReference type="RefSeq" id="WP_216958633.1">
    <property type="nucleotide sequence ID" value="NZ_JAHOPB010000001.1"/>
</dbReference>
<evidence type="ECO:0000313" key="2">
    <source>
        <dbReference type="EMBL" id="MBU8873953.1"/>
    </source>
</evidence>
<protein>
    <submittedName>
        <fullName evidence="2">DUF2252 domain-containing protein</fullName>
    </submittedName>
</protein>
<proteinExistence type="predicted"/>
<dbReference type="EMBL" id="JAHOPB010000001">
    <property type="protein sequence ID" value="MBU8873953.1"/>
    <property type="molecule type" value="Genomic_DNA"/>
</dbReference>
<comment type="caution">
    <text evidence="2">The sequence shown here is derived from an EMBL/GenBank/DDBJ whole genome shotgun (WGS) entry which is preliminary data.</text>
</comment>
<organism evidence="2 3">
    <name type="scientific">Reyranella humidisoli</name>
    <dbReference type="NCBI Taxonomy" id="2849149"/>
    <lineage>
        <taxon>Bacteria</taxon>
        <taxon>Pseudomonadati</taxon>
        <taxon>Pseudomonadota</taxon>
        <taxon>Alphaproteobacteria</taxon>
        <taxon>Hyphomicrobiales</taxon>
        <taxon>Reyranellaceae</taxon>
        <taxon>Reyranella</taxon>
    </lineage>
</organism>
<dbReference type="Pfam" id="PF10009">
    <property type="entry name" value="DUF2252"/>
    <property type="match status" value="1"/>
</dbReference>
<dbReference type="PANTHER" id="PTHR39441:SF1">
    <property type="entry name" value="DUF2252 DOMAIN-CONTAINING PROTEIN"/>
    <property type="match status" value="1"/>
</dbReference>
<gene>
    <name evidence="2" type="ORF">KQ910_09270</name>
</gene>
<dbReference type="InterPro" id="IPR018721">
    <property type="entry name" value="DUF2252"/>
</dbReference>
<accession>A0ABS6IH76</accession>
<reference evidence="2 3" key="1">
    <citation type="submission" date="2021-06" db="EMBL/GenBank/DDBJ databases">
        <authorList>
            <person name="Lee D.H."/>
        </authorList>
    </citation>
    <scope>NUCLEOTIDE SEQUENCE [LARGE SCALE GENOMIC DNA]</scope>
    <source>
        <strain evidence="2 3">MMS21-HV4-11</strain>
    </source>
</reference>
<evidence type="ECO:0000313" key="3">
    <source>
        <dbReference type="Proteomes" id="UP000727907"/>
    </source>
</evidence>
<name>A0ABS6IH76_9HYPH</name>
<evidence type="ECO:0000256" key="1">
    <source>
        <dbReference type="SAM" id="MobiDB-lite"/>
    </source>
</evidence>
<dbReference type="PANTHER" id="PTHR39441">
    <property type="entry name" value="DUF2252 DOMAIN-CONTAINING PROTEIN"/>
    <property type="match status" value="1"/>
</dbReference>
<sequence>MTTPHERPKSDPALEHPNAAFAGETLGRFTAPRQSVAERKAAGKRLRESVPRESHAQFRKNADRPDPVAILEAQNLSRAQKLVPVRFARMLASPFAFLRGSAAVMASDLATTPTTGLQVNACGDMHVANFGVFGSAERDLVFAINDFDEVFPGPWEWDLKRLAASAAVAVRFMGGDKHQAAEAAVETVRSYRVRMARYAEMGHLATWYDRIDEHAVLASLSPTARKNARKLIGKARSKGHQRVLGKLAEVVDGEHRIVESIPLVVRETHTEGGIPIEQALDAMLASYLESLTYDRRRLLSRYRIVDVARKVVGVGSVGTGCWVVLLMGNDSDDPLFLQVKQAQTSVLAAYSDYRMPFENEGRRVVVGQRMIQGSPDIFLGWGQLNDRHFYVRQLADMKGGIEMVEGNTKGVKTFSEYCALCGWALALAHAKSGDAAAIAGYCGNSTALDDALARFSLAYARQTERDHEALDKARRSGRIRVASEKLTK</sequence>
<dbReference type="Proteomes" id="UP000727907">
    <property type="component" value="Unassembled WGS sequence"/>
</dbReference>